<gene>
    <name evidence="3" type="ORF">UFOVP1307_59</name>
    <name evidence="1" type="ORF">UFOVP651_64</name>
    <name evidence="2" type="ORF">UFOVP902_143</name>
</gene>
<dbReference type="EMBL" id="LR796859">
    <property type="protein sequence ID" value="CAB4170919.1"/>
    <property type="molecule type" value="Genomic_DNA"/>
</dbReference>
<reference evidence="1" key="1">
    <citation type="submission" date="2020-04" db="EMBL/GenBank/DDBJ databases">
        <authorList>
            <person name="Chiriac C."/>
            <person name="Salcher M."/>
            <person name="Ghai R."/>
            <person name="Kavagutti S V."/>
        </authorList>
    </citation>
    <scope>NUCLEOTIDE SEQUENCE</scope>
</reference>
<evidence type="ECO:0000313" key="3">
    <source>
        <dbReference type="EMBL" id="CAB4198241.1"/>
    </source>
</evidence>
<sequence>MQVVVLEPSTNTHRLQSESVEVTDLGRGILKVKTSSQKGIVTHGEHGTLVTESENIIKYVQQEVNPITKKLENAFD</sequence>
<name>A0A6J5N852_9CAUD</name>
<dbReference type="EMBL" id="LR797270">
    <property type="protein sequence ID" value="CAB4198241.1"/>
    <property type="molecule type" value="Genomic_DNA"/>
</dbReference>
<proteinExistence type="predicted"/>
<dbReference type="EMBL" id="LR796625">
    <property type="protein sequence ID" value="CAB4155053.1"/>
    <property type="molecule type" value="Genomic_DNA"/>
</dbReference>
<evidence type="ECO:0000313" key="2">
    <source>
        <dbReference type="EMBL" id="CAB4170919.1"/>
    </source>
</evidence>
<organism evidence="1">
    <name type="scientific">uncultured Caudovirales phage</name>
    <dbReference type="NCBI Taxonomy" id="2100421"/>
    <lineage>
        <taxon>Viruses</taxon>
        <taxon>Duplodnaviria</taxon>
        <taxon>Heunggongvirae</taxon>
        <taxon>Uroviricota</taxon>
        <taxon>Caudoviricetes</taxon>
        <taxon>Peduoviridae</taxon>
        <taxon>Maltschvirus</taxon>
        <taxon>Maltschvirus maltsch</taxon>
    </lineage>
</organism>
<evidence type="ECO:0000313" key="1">
    <source>
        <dbReference type="EMBL" id="CAB4155053.1"/>
    </source>
</evidence>
<protein>
    <submittedName>
        <fullName evidence="1">Uncharacterized protein</fullName>
    </submittedName>
</protein>
<accession>A0A6J5N852</accession>